<organism evidence="3 4">
    <name type="scientific">Mycolicibacterium cyprinidarum</name>
    <dbReference type="NCBI Taxonomy" id="2860311"/>
    <lineage>
        <taxon>Bacteria</taxon>
        <taxon>Bacillati</taxon>
        <taxon>Actinomycetota</taxon>
        <taxon>Actinomycetes</taxon>
        <taxon>Mycobacteriales</taxon>
        <taxon>Mycobacteriaceae</taxon>
        <taxon>Mycolicibacterium</taxon>
    </lineage>
</organism>
<evidence type="ECO:0000313" key="3">
    <source>
        <dbReference type="EMBL" id="GJF19533.1"/>
    </source>
</evidence>
<comment type="caution">
    <text evidence="3">The sequence shown here is derived from an EMBL/GenBank/DDBJ whole genome shotgun (WGS) entry which is preliminary data.</text>
</comment>
<protein>
    <recommendedName>
        <fullName evidence="5">IS110 family transposase</fullName>
    </recommendedName>
</protein>
<reference evidence="3 4" key="1">
    <citation type="submission" date="2021-08" db="EMBL/GenBank/DDBJ databases">
        <title>Draft genome sequence of Mycolicibacterium sp. NGTWS1702 strain.</title>
        <authorList>
            <person name="Matsumoto M."/>
            <person name="Tang B.C.C."/>
            <person name="Machida Y."/>
            <person name="Matoyama H."/>
            <person name="Kishihara T."/>
            <person name="Sato S."/>
            <person name="Kondo I."/>
            <person name="Sano M."/>
            <person name="Kato G."/>
        </authorList>
    </citation>
    <scope>NUCLEOTIDE SEQUENCE [LARGE SCALE GENOMIC DNA]</scope>
    <source>
        <strain evidence="3 4">NGTWSNA01</strain>
    </source>
</reference>
<accession>A0ABQ4VCE6</accession>
<dbReference type="PANTHER" id="PTHR33055">
    <property type="entry name" value="TRANSPOSASE FOR INSERTION SEQUENCE ELEMENT IS1111A"/>
    <property type="match status" value="1"/>
</dbReference>
<sequence length="383" mass="42475">MGLPLTLADMIGFGARCRPAPWGLPSGRRGDTALAIVGVDAHKRSHTLVAIDQSGRKLAEKVADTTSSGHLKAIRWARKRFGADLVWAVEDCRQVTRLLEKDLLEANYPVVRVPTRLMARTRASARTRGKSDPIDALAVARAALREPGLPTAKHDEASRTLKLLVDRREDILGQRTATNNRLLWRVHELDPDRTLAPSALSYRVHQEEISDWLETQTGLVAELARDELDDIRRISEQAKVIETRIRRHVGRVAPGLLAVPGCGPLSAAKIVAETADINRFPTEATFAKFAGVTPVPAWSGGNYPRMRYVKTGNRQINAALHRIALSQIRDGRAGKDYYQKRIASGDTPMAAIRRLKRRLARVVYTRMKAQQSFSCSQGLSDPR</sequence>
<evidence type="ECO:0000313" key="4">
    <source>
        <dbReference type="Proteomes" id="UP001060504"/>
    </source>
</evidence>
<keyword evidence="4" id="KW-1185">Reference proteome</keyword>
<dbReference type="Proteomes" id="UP001060504">
    <property type="component" value="Unassembled WGS sequence"/>
</dbReference>
<feature type="domain" description="Transposase IS110-like N-terminal" evidence="1">
    <location>
        <begin position="37"/>
        <end position="182"/>
    </location>
</feature>
<evidence type="ECO:0000259" key="1">
    <source>
        <dbReference type="Pfam" id="PF01548"/>
    </source>
</evidence>
<dbReference type="Pfam" id="PF01548">
    <property type="entry name" value="DEDD_Tnp_IS110"/>
    <property type="match status" value="1"/>
</dbReference>
<dbReference type="PANTHER" id="PTHR33055:SF16">
    <property type="entry name" value="TRANSPOSASE FOR INSERTION SEQUENCE ELEMENT IS1547"/>
    <property type="match status" value="1"/>
</dbReference>
<dbReference type="EMBL" id="BPRH01002952">
    <property type="protein sequence ID" value="GJF19533.1"/>
    <property type="molecule type" value="Genomic_DNA"/>
</dbReference>
<name>A0ABQ4VCE6_9MYCO</name>
<dbReference type="InterPro" id="IPR003346">
    <property type="entry name" value="Transposase_20"/>
</dbReference>
<dbReference type="InterPro" id="IPR002525">
    <property type="entry name" value="Transp_IS110-like_N"/>
</dbReference>
<evidence type="ECO:0000259" key="2">
    <source>
        <dbReference type="Pfam" id="PF02371"/>
    </source>
</evidence>
<evidence type="ECO:0008006" key="5">
    <source>
        <dbReference type="Google" id="ProtNLM"/>
    </source>
</evidence>
<gene>
    <name evidence="3" type="ORF">NGTWS1702_28240</name>
</gene>
<feature type="domain" description="Transposase IS116/IS110/IS902 C-terminal" evidence="2">
    <location>
        <begin position="256"/>
        <end position="339"/>
    </location>
</feature>
<dbReference type="Pfam" id="PF02371">
    <property type="entry name" value="Transposase_20"/>
    <property type="match status" value="1"/>
</dbReference>
<dbReference type="NCBIfam" id="NF033542">
    <property type="entry name" value="transpos_IS110"/>
    <property type="match status" value="1"/>
</dbReference>
<proteinExistence type="predicted"/>
<dbReference type="InterPro" id="IPR047650">
    <property type="entry name" value="Transpos_IS110"/>
</dbReference>